<evidence type="ECO:0000256" key="3">
    <source>
        <dbReference type="SAM" id="SignalP"/>
    </source>
</evidence>
<feature type="chain" id="PRO_5002443135" evidence="3">
    <location>
        <begin position="24"/>
        <end position="665"/>
    </location>
</feature>
<dbReference type="InterPro" id="IPR050432">
    <property type="entry name" value="FAD-linked_Oxidoreductases_BP"/>
</dbReference>
<dbReference type="Pfam" id="PF08031">
    <property type="entry name" value="BBE"/>
    <property type="match status" value="1"/>
</dbReference>
<dbReference type="InterPro" id="IPR016169">
    <property type="entry name" value="FAD-bd_PCMH_sub2"/>
</dbReference>
<dbReference type="AlphaFoldDB" id="A0A0F0I9P5"/>
<protein>
    <submittedName>
        <fullName evidence="5">FAD binding domain protein</fullName>
    </submittedName>
</protein>
<dbReference type="EMBL" id="JZEE01000540">
    <property type="protein sequence ID" value="KJK63866.1"/>
    <property type="molecule type" value="Genomic_DNA"/>
</dbReference>
<sequence>MKGFVSSTLATLAGATVVMGAQGASVVTASLTAAATTISPKPTTLFPAETVQLTNEVLAAVSSNIRNANISDIFNFADPYPDSTLSKKNPRSCKVMPGDVSWPRDLLWNTLDTLLGKRLIKTVPLAAYCYPEWPEYDADICANITSQWTVSNLHMDDPASIMLPLYEGRTCMAPGYSYTNTCELGGYPTYVVNASTVAQIQLAVNFARNLNLRLVVKNTGHDFNGKSSGKGALSIWTHWFKDKAFYPQYKAANGYVGPAIKFGSGVQVWEAYEYAKSLGVSVVGGEAVTVGLGGGYTAGGGHSPLSSMYGMAADQVLAMEVVLADGRFVTASSTENSDIFWMLRGGGGSTIGVVTSLIVKALPRLPTTTVTFNFTINDAPNVDAFWKGIEAYFDNFEDFVNAGTYGYYYVGASAIEIGTDYAGSTDYYFRMHSFVAPNMTIAETKSLLAPWYEVLDSQNITYTPWYNHADNFHDAWVVAFPQEFAGGAAVKTASRLMPRSVFQDDTLRQRTFAAHKDAIEKGLFIAGFHISGTGIAVAPPNDTSVLPAWRGALAHVIVGIEWPNNATWETVYNASLAVTSWMDVLRDIAPESGAYMSEADLIEPNLQEAFYGANYPTLYALKQKYDPTGLFFALTAVGAEDWEVRTTDPLPHSWNNNGRLCPVSS</sequence>
<keyword evidence="2" id="KW-0560">Oxidoreductase</keyword>
<evidence type="ECO:0000259" key="4">
    <source>
        <dbReference type="PROSITE" id="PS51387"/>
    </source>
</evidence>
<dbReference type="SUPFAM" id="SSF56176">
    <property type="entry name" value="FAD-binding/transporter-associated domain-like"/>
    <property type="match status" value="1"/>
</dbReference>
<reference evidence="5 6" key="1">
    <citation type="submission" date="2015-02" db="EMBL/GenBank/DDBJ databases">
        <title>Draft genome sequence of Aspergillus parasiticus SU-1.</title>
        <authorList>
            <person name="Yu J."/>
            <person name="Fedorova N."/>
            <person name="Yin Y."/>
            <person name="Losada L."/>
            <person name="Zafar N."/>
            <person name="Taujale R."/>
            <person name="Ehrlich K.C."/>
            <person name="Bhatnagar D."/>
            <person name="Cleveland T.E."/>
            <person name="Bennett J.W."/>
            <person name="Nierman W.C."/>
        </authorList>
    </citation>
    <scope>NUCLEOTIDE SEQUENCE [LARGE SCALE GENOMIC DNA]</scope>
    <source>
        <strain evidence="6">ATCC 56775 / NRRL 5862 / SRRC 143 / SU-1</strain>
    </source>
</reference>
<feature type="signal peptide" evidence="3">
    <location>
        <begin position="1"/>
        <end position="23"/>
    </location>
</feature>
<dbReference type="InterPro" id="IPR012951">
    <property type="entry name" value="BBE"/>
</dbReference>
<dbReference type="GO" id="GO:0071949">
    <property type="term" value="F:FAD binding"/>
    <property type="evidence" value="ECO:0007669"/>
    <property type="project" value="InterPro"/>
</dbReference>
<keyword evidence="3" id="KW-0732">Signal</keyword>
<feature type="domain" description="FAD-binding PCMH-type" evidence="4">
    <location>
        <begin position="184"/>
        <end position="364"/>
    </location>
</feature>
<dbReference type="STRING" id="1403190.A0A0F0I9P5"/>
<dbReference type="InterPro" id="IPR006094">
    <property type="entry name" value="Oxid_FAD_bind_N"/>
</dbReference>
<evidence type="ECO:0000313" key="6">
    <source>
        <dbReference type="Proteomes" id="UP000033540"/>
    </source>
</evidence>
<comment type="caution">
    <text evidence="5">The sequence shown here is derived from an EMBL/GenBank/DDBJ whole genome shotgun (WGS) entry which is preliminary data.</text>
</comment>
<dbReference type="PANTHER" id="PTHR13878">
    <property type="entry name" value="GULONOLACTONE OXIDASE"/>
    <property type="match status" value="1"/>
</dbReference>
<dbReference type="GO" id="GO:0016491">
    <property type="term" value="F:oxidoreductase activity"/>
    <property type="evidence" value="ECO:0007669"/>
    <property type="project" value="UniProtKB-KW"/>
</dbReference>
<dbReference type="PROSITE" id="PS51387">
    <property type="entry name" value="FAD_PCMH"/>
    <property type="match status" value="1"/>
</dbReference>
<dbReference type="InterPro" id="IPR016166">
    <property type="entry name" value="FAD-bd_PCMH"/>
</dbReference>
<dbReference type="Gene3D" id="3.30.465.10">
    <property type="match status" value="2"/>
</dbReference>
<accession>A0A0F0I9P5</accession>
<evidence type="ECO:0000256" key="1">
    <source>
        <dbReference type="ARBA" id="ARBA00005466"/>
    </source>
</evidence>
<dbReference type="Pfam" id="PF01565">
    <property type="entry name" value="FAD_binding_4"/>
    <property type="match status" value="1"/>
</dbReference>
<gene>
    <name evidence="5" type="ORF">P875_00064688</name>
</gene>
<proteinExistence type="inferred from homology"/>
<comment type="similarity">
    <text evidence="1">Belongs to the oxygen-dependent FAD-linked oxidoreductase family.</text>
</comment>
<dbReference type="InterPro" id="IPR036318">
    <property type="entry name" value="FAD-bd_PCMH-like_sf"/>
</dbReference>
<dbReference type="Proteomes" id="UP000033540">
    <property type="component" value="Unassembled WGS sequence"/>
</dbReference>
<evidence type="ECO:0000313" key="5">
    <source>
        <dbReference type="EMBL" id="KJK63866.1"/>
    </source>
</evidence>
<dbReference type="OrthoDB" id="9983560at2759"/>
<evidence type="ECO:0000256" key="2">
    <source>
        <dbReference type="ARBA" id="ARBA00023002"/>
    </source>
</evidence>
<organism evidence="5 6">
    <name type="scientific">Aspergillus parasiticus (strain ATCC 56775 / NRRL 5862 / SRRC 143 / SU-1)</name>
    <dbReference type="NCBI Taxonomy" id="1403190"/>
    <lineage>
        <taxon>Eukaryota</taxon>
        <taxon>Fungi</taxon>
        <taxon>Dikarya</taxon>
        <taxon>Ascomycota</taxon>
        <taxon>Pezizomycotina</taxon>
        <taxon>Eurotiomycetes</taxon>
        <taxon>Eurotiomycetidae</taxon>
        <taxon>Eurotiales</taxon>
        <taxon>Aspergillaceae</taxon>
        <taxon>Aspergillus</taxon>
        <taxon>Aspergillus subgen. Circumdati</taxon>
    </lineage>
</organism>
<dbReference type="PANTHER" id="PTHR13878:SF91">
    <property type="entry name" value="FAD BINDING DOMAIN PROTEIN (AFU_ORTHOLOGUE AFUA_6G12070)-RELATED"/>
    <property type="match status" value="1"/>
</dbReference>
<name>A0A0F0I9P5_ASPPU</name>